<dbReference type="InterPro" id="IPR013713">
    <property type="entry name" value="XPO2_central"/>
</dbReference>
<keyword evidence="14" id="KW-1185">Reference proteome</keyword>
<evidence type="ECO:0000256" key="8">
    <source>
        <dbReference type="ARBA" id="ARBA00023242"/>
    </source>
</evidence>
<gene>
    <name evidence="13" type="primary">cse1l</name>
    <name evidence="13" type="ORF">T4D_6450</name>
</gene>
<evidence type="ECO:0000313" key="13">
    <source>
        <dbReference type="EMBL" id="KRY86500.1"/>
    </source>
</evidence>
<protein>
    <recommendedName>
        <fullName evidence="4">Exportin-2</fullName>
    </recommendedName>
    <alternativeName>
        <fullName evidence="9">Importin-alpha re-exporter</fullName>
    </alternativeName>
</protein>
<feature type="disulfide bond" evidence="10">
    <location>
        <begin position="1223"/>
        <end position="1232"/>
    </location>
</feature>
<dbReference type="InterPro" id="IPR005043">
    <property type="entry name" value="XPO2_C"/>
</dbReference>
<evidence type="ECO:0000256" key="4">
    <source>
        <dbReference type="ARBA" id="ARBA00018945"/>
    </source>
</evidence>
<comment type="subcellular location">
    <subcellularLocation>
        <location evidence="2">Cytoplasm</location>
    </subcellularLocation>
    <subcellularLocation>
        <location evidence="1">Nucleus</location>
    </subcellularLocation>
</comment>
<dbReference type="GO" id="GO:0006611">
    <property type="term" value="P:protein export from nucleus"/>
    <property type="evidence" value="ECO:0007669"/>
    <property type="project" value="TreeGrafter"/>
</dbReference>
<dbReference type="Pfam" id="PF03378">
    <property type="entry name" value="CAS_CSE1"/>
    <property type="match status" value="1"/>
</dbReference>
<dbReference type="PROSITE" id="PS50026">
    <property type="entry name" value="EGF_3"/>
    <property type="match status" value="2"/>
</dbReference>
<evidence type="ECO:0000256" key="9">
    <source>
        <dbReference type="ARBA" id="ARBA00030693"/>
    </source>
</evidence>
<feature type="domain" description="EGF-like" evidence="11">
    <location>
        <begin position="1235"/>
        <end position="1272"/>
    </location>
</feature>
<proteinExistence type="inferred from homology"/>
<dbReference type="PANTHER" id="PTHR10997">
    <property type="entry name" value="IMPORTIN-7, 8, 11"/>
    <property type="match status" value="1"/>
</dbReference>
<dbReference type="InterPro" id="IPR011989">
    <property type="entry name" value="ARM-like"/>
</dbReference>
<dbReference type="OrthoDB" id="3268246at2759"/>
<evidence type="ECO:0000259" key="11">
    <source>
        <dbReference type="PROSITE" id="PS50026"/>
    </source>
</evidence>
<feature type="domain" description="Importin N-terminal" evidence="12">
    <location>
        <begin position="32"/>
        <end position="106"/>
    </location>
</feature>
<dbReference type="GO" id="GO:0005049">
    <property type="term" value="F:nuclear export signal receptor activity"/>
    <property type="evidence" value="ECO:0007669"/>
    <property type="project" value="TreeGrafter"/>
</dbReference>
<accession>A0A0V1FKG1</accession>
<keyword evidence="8" id="KW-0539">Nucleus</keyword>
<dbReference type="Pfam" id="PF03810">
    <property type="entry name" value="IBN_N"/>
    <property type="match status" value="1"/>
</dbReference>
<dbReference type="PROSITE" id="PS01186">
    <property type="entry name" value="EGF_2"/>
    <property type="match status" value="1"/>
</dbReference>
<organism evidence="13 14">
    <name type="scientific">Trichinella pseudospiralis</name>
    <name type="common">Parasitic roundworm</name>
    <dbReference type="NCBI Taxonomy" id="6337"/>
    <lineage>
        <taxon>Eukaryota</taxon>
        <taxon>Metazoa</taxon>
        <taxon>Ecdysozoa</taxon>
        <taxon>Nematoda</taxon>
        <taxon>Enoplea</taxon>
        <taxon>Dorylaimia</taxon>
        <taxon>Trichinellida</taxon>
        <taxon>Trichinellidae</taxon>
        <taxon>Trichinella</taxon>
    </lineage>
</organism>
<dbReference type="InterPro" id="IPR016024">
    <property type="entry name" value="ARM-type_fold"/>
</dbReference>
<evidence type="ECO:0000256" key="5">
    <source>
        <dbReference type="ARBA" id="ARBA00022448"/>
    </source>
</evidence>
<evidence type="ECO:0000256" key="1">
    <source>
        <dbReference type="ARBA" id="ARBA00004123"/>
    </source>
</evidence>
<dbReference type="SUPFAM" id="SSF57196">
    <property type="entry name" value="EGF/Laminin"/>
    <property type="match status" value="1"/>
</dbReference>
<evidence type="ECO:0000259" key="12">
    <source>
        <dbReference type="PROSITE" id="PS50166"/>
    </source>
</evidence>
<dbReference type="Gene3D" id="1.25.10.10">
    <property type="entry name" value="Leucine-rich Repeat Variant"/>
    <property type="match status" value="1"/>
</dbReference>
<name>A0A0V1FKG1_TRIPS</name>
<comment type="caution">
    <text evidence="10">Lacks conserved residue(s) required for the propagation of feature annotation.</text>
</comment>
<keyword evidence="7" id="KW-0653">Protein transport</keyword>
<evidence type="ECO:0000256" key="6">
    <source>
        <dbReference type="ARBA" id="ARBA00022490"/>
    </source>
</evidence>
<evidence type="ECO:0000256" key="7">
    <source>
        <dbReference type="ARBA" id="ARBA00022927"/>
    </source>
</evidence>
<evidence type="ECO:0000256" key="2">
    <source>
        <dbReference type="ARBA" id="ARBA00004496"/>
    </source>
</evidence>
<keyword evidence="10" id="KW-1015">Disulfide bond</keyword>
<dbReference type="Proteomes" id="UP000054995">
    <property type="component" value="Unassembled WGS sequence"/>
</dbReference>
<dbReference type="GO" id="GO:0031267">
    <property type="term" value="F:small GTPase binding"/>
    <property type="evidence" value="ECO:0007669"/>
    <property type="project" value="InterPro"/>
</dbReference>
<dbReference type="GO" id="GO:0005829">
    <property type="term" value="C:cytosol"/>
    <property type="evidence" value="ECO:0007669"/>
    <property type="project" value="TreeGrafter"/>
</dbReference>
<dbReference type="SMART" id="SM00913">
    <property type="entry name" value="IBN_N"/>
    <property type="match status" value="1"/>
</dbReference>
<dbReference type="SUPFAM" id="SSF48371">
    <property type="entry name" value="ARM repeat"/>
    <property type="match status" value="1"/>
</dbReference>
<keyword evidence="5" id="KW-0813">Transport</keyword>
<feature type="domain" description="EGF-like" evidence="11">
    <location>
        <begin position="1197"/>
        <end position="1233"/>
    </location>
</feature>
<dbReference type="InterPro" id="IPR000742">
    <property type="entry name" value="EGF"/>
</dbReference>
<dbReference type="EMBL" id="JYDT01000070">
    <property type="protein sequence ID" value="KRY86500.1"/>
    <property type="molecule type" value="Genomic_DNA"/>
</dbReference>
<reference evidence="13 14" key="1">
    <citation type="submission" date="2015-01" db="EMBL/GenBank/DDBJ databases">
        <title>Evolution of Trichinella species and genotypes.</title>
        <authorList>
            <person name="Korhonen P.K."/>
            <person name="Edoardo P."/>
            <person name="Giuseppe L.R."/>
            <person name="Gasser R.B."/>
        </authorList>
    </citation>
    <scope>NUCLEOTIDE SEQUENCE [LARGE SCALE GENOMIC DNA]</scope>
    <source>
        <strain evidence="13">ISS470</strain>
    </source>
</reference>
<comment type="caution">
    <text evidence="13">The sequence shown here is derived from an EMBL/GenBank/DDBJ whole genome shotgun (WGS) entry which is preliminary data.</text>
</comment>
<dbReference type="GO" id="GO:0006606">
    <property type="term" value="P:protein import into nucleus"/>
    <property type="evidence" value="ECO:0007669"/>
    <property type="project" value="TreeGrafter"/>
</dbReference>
<dbReference type="PROSITE" id="PS50166">
    <property type="entry name" value="IMPORTIN_B_NT"/>
    <property type="match status" value="1"/>
</dbReference>
<dbReference type="Pfam" id="PF08506">
    <property type="entry name" value="Cse1"/>
    <property type="match status" value="1"/>
</dbReference>
<dbReference type="Gene3D" id="2.10.25.10">
    <property type="entry name" value="Laminin"/>
    <property type="match status" value="1"/>
</dbReference>
<comment type="similarity">
    <text evidence="3">Belongs to the XPO2/CSE1 family.</text>
</comment>
<dbReference type="GO" id="GO:0005635">
    <property type="term" value="C:nuclear envelope"/>
    <property type="evidence" value="ECO:0007669"/>
    <property type="project" value="TreeGrafter"/>
</dbReference>
<dbReference type="PROSITE" id="PS00022">
    <property type="entry name" value="EGF_1"/>
    <property type="match status" value="1"/>
</dbReference>
<sequence length="1298" mass="149455">MTDLLKCNSDFFTLKKTVEELLSADAEKRKKAENFLQESLKCPGFVRLLLRACLSDDFSISARQLAAISLKNFIKNSWVSDLEGSTQIAEEDKAYIRDSIVEAMVNSSPLVKKQLTEAICFIGKYDFPSNWESLLEALVKCIQSGDLSIVNSSLVTAEHLFRRYSSESKSEKLWREIKYVLDNFADPLTNLFTSLTSKMTGEESKHFDNGCTMQIYESFVDIAKIFYHLNFQDLPEYFEDHLDDWMSGFKVLLELKNVYTCPEIGSLKMSFCAQICDNLTMFAEKYEEEFFNHVMIFVKIVSQQMLSVSAEEKYDEFVSKGIDFLAMVCGKPQYKLLFENGELLSQISECIVLPNLELRACDVDNFENAPNDYVLFDLEGSLAESRRRSACNFVSAVCKLFSDTVEPMFTLHLRNLLVQYSEDPAENWSRKSVAINLLLAICCRGTTQKATINPILNVNEFFLTQLKLVLESALGNALLKADILKFLILFRTEIPKETFVDILPTVRSGPIAILELPDVTNSYRIIFENLLKALEMPDTARCEYVMRCFMRLMETVFNLGANAVRPFFTAIAMQIYSLITKPGPPMFNHLLCESMCLLIRLCGPTDNFNPEDILFPIFQQILQSESSYLLPWIFQMLALLLNRRTEEAQIPPVYMVLLPHLLNPEVWSNPVNLPSVMHLLMVYMRVNSGELAKEDYLIKILTIFQRLVFSKSFDENGMRLVNAFIDYGQREHVDMYLDDILRVVFKRQQESQTYKFSRMFVILICHMVVRFGAVATLARIENIQNGLFGNIVEKLFIAKAYTFRRSEDAMIFIYSVLQMLYCCAEFKINGVYSKYTVDLLQVVHASFHKHTEIIFVSTDGVHNAIDADMVNNVLYHGDVIQFHIPGTENFAKLYTHAIGQMLRDAALKDAVEGFLSRLDVQERELLLSGRRASLCTAAVFVNREAIFRTEIEIFYQLQSVFFVMAGLFEIVLLTLIFNFDHRFFVAEGIICPEFRIPKNLDIFYIDERPAETYCLSEVPHDFIIKPTFYRIDNFERSCNYYYRGHLHWRRNRFVDGYRHLRQNVSWYNQGYAIRKWDLAGTEDIATGISEGILRVDRLYRRNNYPKNDSTLIYEDIVRSNLKTTDFKVQLCSYIFNSNVTLNDEPYDGETRILWEPCTQRNSSVFFCKMNPLSKDRFTTASPADCIDRYAGAYCLLDTTNCEHLGCSQQGHCYVGIEGSRCLCYPGYTGSKCENRIDFCEGVTCNNRGHCEVKNSISICVCTDKNYFGPFCERHVPIVNEDVVLTEPTDAFSFSHVLE</sequence>
<keyword evidence="6" id="KW-0963">Cytoplasm</keyword>
<keyword evidence="10" id="KW-0245">EGF-like domain</keyword>
<evidence type="ECO:0000256" key="3">
    <source>
        <dbReference type="ARBA" id="ARBA00008669"/>
    </source>
</evidence>
<dbReference type="PANTHER" id="PTHR10997:SF8">
    <property type="entry name" value="EXPORTIN-2"/>
    <property type="match status" value="1"/>
</dbReference>
<evidence type="ECO:0000256" key="10">
    <source>
        <dbReference type="PROSITE-ProRule" id="PRU00076"/>
    </source>
</evidence>
<evidence type="ECO:0000313" key="14">
    <source>
        <dbReference type="Proteomes" id="UP000054995"/>
    </source>
</evidence>
<dbReference type="CDD" id="cd00054">
    <property type="entry name" value="EGF_CA"/>
    <property type="match status" value="1"/>
</dbReference>
<dbReference type="InterPro" id="IPR001494">
    <property type="entry name" value="Importin-beta_N"/>
</dbReference>